<dbReference type="PANTHER" id="PTHR37937:SF1">
    <property type="entry name" value="CONJUGATIVE TRANSFER: DNA TRANSPORT"/>
    <property type="match status" value="1"/>
</dbReference>
<gene>
    <name evidence="9" type="ORF">GBG19_05690</name>
</gene>
<dbReference type="CDD" id="cd01127">
    <property type="entry name" value="TrwB_TraG_TraD_VirD4"/>
    <property type="match status" value="1"/>
</dbReference>
<comment type="subcellular location">
    <subcellularLocation>
        <location evidence="1">Cell membrane</location>
        <topology evidence="1">Multi-pass membrane protein</topology>
    </subcellularLocation>
</comment>
<dbReference type="GO" id="GO:0003677">
    <property type="term" value="F:DNA binding"/>
    <property type="evidence" value="ECO:0007669"/>
    <property type="project" value="UniProtKB-KW"/>
</dbReference>
<dbReference type="EMBL" id="WFKK01000012">
    <property type="protein sequence ID" value="KAB7889547.1"/>
    <property type="molecule type" value="Genomic_DNA"/>
</dbReference>
<evidence type="ECO:0000256" key="6">
    <source>
        <dbReference type="SAM" id="MobiDB-lite"/>
    </source>
</evidence>
<dbReference type="Proteomes" id="UP000472839">
    <property type="component" value="Unassembled WGS sequence"/>
</dbReference>
<feature type="region of interest" description="Disordered" evidence="6">
    <location>
        <begin position="928"/>
        <end position="965"/>
    </location>
</feature>
<feature type="transmembrane region" description="Helical" evidence="7">
    <location>
        <begin position="76"/>
        <end position="97"/>
    </location>
</feature>
<dbReference type="InterPro" id="IPR027417">
    <property type="entry name" value="P-loop_NTPase"/>
</dbReference>
<accession>A0A6L4WWF3</accession>
<keyword evidence="3 7" id="KW-0812">Transmembrane</keyword>
<proteinExistence type="predicted"/>
<dbReference type="GO" id="GO:0005886">
    <property type="term" value="C:plasma membrane"/>
    <property type="evidence" value="ECO:0007669"/>
    <property type="project" value="UniProtKB-SubCell"/>
</dbReference>
<feature type="compositionally biased region" description="Acidic residues" evidence="6">
    <location>
        <begin position="934"/>
        <end position="965"/>
    </location>
</feature>
<dbReference type="Gene3D" id="3.40.50.300">
    <property type="entry name" value="P-loop containing nucleotide triphosphate hydrolases"/>
    <property type="match status" value="2"/>
</dbReference>
<keyword evidence="4 7" id="KW-1133">Transmembrane helix</keyword>
<dbReference type="SUPFAM" id="SSF52540">
    <property type="entry name" value="P-loop containing nucleoside triphosphate hydrolases"/>
    <property type="match status" value="1"/>
</dbReference>
<feature type="transmembrane region" description="Helical" evidence="7">
    <location>
        <begin position="456"/>
        <end position="474"/>
    </location>
</feature>
<protein>
    <submittedName>
        <fullName evidence="9">Type IV secretion system DNA-binding domain-containing protein</fullName>
    </submittedName>
</protein>
<evidence type="ECO:0000256" key="2">
    <source>
        <dbReference type="ARBA" id="ARBA00022475"/>
    </source>
</evidence>
<feature type="transmembrane region" description="Helical" evidence="7">
    <location>
        <begin position="20"/>
        <end position="41"/>
    </location>
</feature>
<dbReference type="Pfam" id="PF10412">
    <property type="entry name" value="TrwB_AAD_bind"/>
    <property type="match status" value="1"/>
</dbReference>
<sequence>MSQTQRLQQDNLVKARKKIFLFFGMSFAYSALAGMVIKTFFPDLQFLMLTPIPDFINQFFGAIPIISGLFKTFEGILQIAYGFVIFSIPFMFLYLIFSSKAKDYLSLRGGSVVDAKKLRKRMLLHDDLVIEHKATKSDVEKKKNIYEFEWGNEQIPLDPSEISRGMLIVAKAGAGKTVAINNLIHGNIREIFKSKIYKKLFTIYDNLDESDDFKRNTLKRFMNILPSFMTKIKRVQTSRGVKEFNRPMIFLERKGDDFAPKLLHRDLLNKNHFLFDPLDEDTILWNFMDEAIDKKTGKVDTGLLFFMVKILYPADEKDHFAAQAQMAIYLVIILIAFSDRPTMKHLIDYLQSHQDVMSLRKSLIRNKDINRLGLKGTAEAIFTIDEETGGPDGQARGVQSSMGRFIGKICLPEFYFEEGTFTIKGFFEKLDKIEDYEKYKNMRLGIQNEAKLAGKYNLYYGLFFALIFKIGLAMEQRESRKIMILLDEVQSFAEGDNKPLAKAILEAADAFLAEARSRGFFTVIATQSIARLMEIAGDKTINSLFQLLSAKLIMQYDEPLGAKFICDYFGEEEVEEKNESESAGTEMNSTKASTSIQRRMNKKILTSELTDLAKKTGFFKQGDRPVTKLSFGINSGKDISVKRIEKDIPEAFDLNDIEAYKNSDMILDYADEIIRVFEKIQKEGTEINLDILSAETKLSRKILFNISDEDKRVKDVINEVYKVSTVIKFIEYTKDADKEMSWNNFKDYCDVTLDDLKDLSNKYKKVSDFYKNLVFYKDELLEDLNDFTRQREIIDLYVRDKTSSIQDYSDNLIVEKLTDKFDKLSKEEILTYLFDLRREEVVQKGSFIKEHYINFDFVKALNTIKEESAKPATPNSFSKVEKKAAEQQEQEVPNVEVMNHPDEPLVPEVEVMNAPDEPLEVPEAIEQVQSTNEPTEEFNDFSEDIDFGDLDLGDLDLEQDEPNFN</sequence>
<keyword evidence="2" id="KW-1003">Cell membrane</keyword>
<evidence type="ECO:0000256" key="1">
    <source>
        <dbReference type="ARBA" id="ARBA00004651"/>
    </source>
</evidence>
<evidence type="ECO:0000313" key="10">
    <source>
        <dbReference type="Proteomes" id="UP000472839"/>
    </source>
</evidence>
<dbReference type="RefSeq" id="WP_152279711.1">
    <property type="nucleotide sequence ID" value="NZ_WFKK01000012.1"/>
</dbReference>
<comment type="caution">
    <text evidence="9">The sequence shown here is derived from an EMBL/GenBank/DDBJ whole genome shotgun (WGS) entry which is preliminary data.</text>
</comment>
<evidence type="ECO:0000259" key="8">
    <source>
        <dbReference type="Pfam" id="PF10412"/>
    </source>
</evidence>
<keyword evidence="5 7" id="KW-0472">Membrane</keyword>
<dbReference type="AlphaFoldDB" id="A0A6L4WWF3"/>
<name>A0A6L4WWF3_9BACT</name>
<keyword evidence="9" id="KW-0238">DNA-binding</keyword>
<feature type="domain" description="Type IV secretion system coupling protein TraD DNA-binding" evidence="8">
    <location>
        <begin position="271"/>
        <end position="629"/>
    </location>
</feature>
<evidence type="ECO:0000256" key="5">
    <source>
        <dbReference type="ARBA" id="ARBA00023136"/>
    </source>
</evidence>
<organism evidence="9 10">
    <name type="scientific">Poseidonibacter ostreae</name>
    <dbReference type="NCBI Taxonomy" id="2654171"/>
    <lineage>
        <taxon>Bacteria</taxon>
        <taxon>Pseudomonadati</taxon>
        <taxon>Campylobacterota</taxon>
        <taxon>Epsilonproteobacteria</taxon>
        <taxon>Campylobacterales</taxon>
        <taxon>Arcobacteraceae</taxon>
        <taxon>Poseidonibacter</taxon>
    </lineage>
</organism>
<dbReference type="PANTHER" id="PTHR37937">
    <property type="entry name" value="CONJUGATIVE TRANSFER: DNA TRANSPORT"/>
    <property type="match status" value="1"/>
</dbReference>
<dbReference type="InterPro" id="IPR019476">
    <property type="entry name" value="T4SS_TraD_DNA-bd"/>
</dbReference>
<dbReference type="InterPro" id="IPR051539">
    <property type="entry name" value="T4SS-coupling_protein"/>
</dbReference>
<evidence type="ECO:0000256" key="4">
    <source>
        <dbReference type="ARBA" id="ARBA00022989"/>
    </source>
</evidence>
<evidence type="ECO:0000256" key="3">
    <source>
        <dbReference type="ARBA" id="ARBA00022692"/>
    </source>
</evidence>
<evidence type="ECO:0000256" key="7">
    <source>
        <dbReference type="SAM" id="Phobius"/>
    </source>
</evidence>
<reference evidence="9 10" key="1">
    <citation type="submission" date="2019-10" db="EMBL/GenBank/DDBJ databases">
        <title>Poseidonibacter ostreae sp. nov., isolated from the gut of the Ostrea denselamellosa.</title>
        <authorList>
            <person name="Choi A."/>
        </authorList>
    </citation>
    <scope>NUCLEOTIDE SEQUENCE [LARGE SCALE GENOMIC DNA]</scope>
    <source>
        <strain evidence="9 10">SJOD-M-33</strain>
    </source>
</reference>
<evidence type="ECO:0000313" key="9">
    <source>
        <dbReference type="EMBL" id="KAB7889547.1"/>
    </source>
</evidence>